<reference evidence="3 4" key="1">
    <citation type="submission" date="2018-08" db="EMBL/GenBank/DDBJ databases">
        <title>Recombination of ecologically and evolutionarily significant loci maintains genetic cohesion in the Pseudomonas syringae species complex.</title>
        <authorList>
            <person name="Dillon M."/>
            <person name="Thakur S."/>
            <person name="Almeida R.N.D."/>
            <person name="Weir B.S."/>
            <person name="Guttman D.S."/>
        </authorList>
    </citation>
    <scope>NUCLEOTIDE SEQUENCE [LARGE SCALE GENOMIC DNA]</scope>
    <source>
        <strain evidence="3 4">ICMP 4330</strain>
    </source>
</reference>
<comment type="caution">
    <text evidence="3">The sequence shown here is derived from an EMBL/GenBank/DDBJ whole genome shotgun (WGS) entry which is preliminary data.</text>
</comment>
<feature type="compositionally biased region" description="Basic and acidic residues" evidence="2">
    <location>
        <begin position="87"/>
        <end position="96"/>
    </location>
</feature>
<feature type="region of interest" description="Disordered" evidence="2">
    <location>
        <begin position="77"/>
        <end position="97"/>
    </location>
</feature>
<keyword evidence="1" id="KW-0175">Coiled coil</keyword>
<evidence type="ECO:0000256" key="2">
    <source>
        <dbReference type="SAM" id="MobiDB-lite"/>
    </source>
</evidence>
<gene>
    <name evidence="3" type="ORF">ALQ28_101846</name>
</gene>
<dbReference type="RefSeq" id="WP_057434659.1">
    <property type="nucleotide sequence ID" value="NZ_RBQH01000084.1"/>
</dbReference>
<proteinExistence type="predicted"/>
<evidence type="ECO:0000313" key="4">
    <source>
        <dbReference type="Proteomes" id="UP000267908"/>
    </source>
</evidence>
<name>A0A3M4BJH9_9PSED</name>
<sequence length="185" mass="19599">MMGNISQETGIIADTCFSYHPRELHMLTITTNTLGKSEISLIKDATKTESEDQTALSSTDSQSVAVSEGVKVSLSTAGVSKSAAEGDPNRDIKDSNLPDNVKNTLIRIRELKQQIAEKTAELQAVMADNSLSPQAKQVKVGSLQTMIAGLTAGLMIANSALEKASNSGIMTDDQVKQAAVLSMKS</sequence>
<feature type="coiled-coil region" evidence="1">
    <location>
        <begin position="101"/>
        <end position="128"/>
    </location>
</feature>
<accession>A0A3M4BJH9</accession>
<dbReference type="Proteomes" id="UP000267908">
    <property type="component" value="Unassembled WGS sequence"/>
</dbReference>
<evidence type="ECO:0000256" key="1">
    <source>
        <dbReference type="SAM" id="Coils"/>
    </source>
</evidence>
<dbReference type="EMBL" id="RBQG01000014">
    <property type="protein sequence ID" value="RMP18776.1"/>
    <property type="molecule type" value="Genomic_DNA"/>
</dbReference>
<organism evidence="3 4">
    <name type="scientific">Pseudomonas syringae pv. delphinii</name>
    <dbReference type="NCBI Taxonomy" id="192088"/>
    <lineage>
        <taxon>Bacteria</taxon>
        <taxon>Pseudomonadati</taxon>
        <taxon>Pseudomonadota</taxon>
        <taxon>Gammaproteobacteria</taxon>
        <taxon>Pseudomonadales</taxon>
        <taxon>Pseudomonadaceae</taxon>
        <taxon>Pseudomonas</taxon>
    </lineage>
</organism>
<protein>
    <submittedName>
        <fullName evidence="3">Uncharacterized protein</fullName>
    </submittedName>
</protein>
<dbReference type="AlphaFoldDB" id="A0A3M4BJH9"/>
<evidence type="ECO:0000313" key="3">
    <source>
        <dbReference type="EMBL" id="RMP18776.1"/>
    </source>
</evidence>